<dbReference type="EC" id="5.1.1.7" evidence="3 8"/>
<name>A0A6N3GDY6_9CLOT</name>
<evidence type="ECO:0000256" key="1">
    <source>
        <dbReference type="ARBA" id="ARBA00005196"/>
    </source>
</evidence>
<dbReference type="PROSITE" id="PS01326">
    <property type="entry name" value="DAP_EPIMERASE"/>
    <property type="match status" value="1"/>
</dbReference>
<dbReference type="PANTHER" id="PTHR31689">
    <property type="entry name" value="DIAMINOPIMELATE EPIMERASE, CHLOROPLASTIC"/>
    <property type="match status" value="1"/>
</dbReference>
<feature type="active site" description="Proton acceptor" evidence="8">
    <location>
        <position position="219"/>
    </location>
</feature>
<dbReference type="Gene3D" id="3.10.310.10">
    <property type="entry name" value="Diaminopimelate Epimerase, Chain A, domain 1"/>
    <property type="match status" value="2"/>
</dbReference>
<evidence type="ECO:0000313" key="10">
    <source>
        <dbReference type="EMBL" id="VYU62838.1"/>
    </source>
</evidence>
<feature type="site" description="Could be important to modulate the pK values of the two catalytic cysteine residues" evidence="8">
    <location>
        <position position="163"/>
    </location>
</feature>
<keyword evidence="4 8" id="KW-0028">Amino-acid biosynthesis</keyword>
<reference evidence="10" key="1">
    <citation type="submission" date="2019-11" db="EMBL/GenBank/DDBJ databases">
        <authorList>
            <person name="Feng L."/>
        </authorList>
    </citation>
    <scope>NUCLEOTIDE SEQUENCE</scope>
    <source>
        <strain evidence="10">CTertiumLFYP3</strain>
    </source>
</reference>
<evidence type="ECO:0000256" key="9">
    <source>
        <dbReference type="PROSITE-ProRule" id="PRU10125"/>
    </source>
</evidence>
<feature type="binding site" evidence="8">
    <location>
        <begin position="210"/>
        <end position="211"/>
    </location>
    <ligand>
        <name>substrate</name>
    </ligand>
</feature>
<comment type="caution">
    <text evidence="8">Lacks conserved residue(s) required for the propagation of feature annotation.</text>
</comment>
<dbReference type="InterPro" id="IPR018510">
    <property type="entry name" value="DAP_epimerase_AS"/>
</dbReference>
<gene>
    <name evidence="8 10" type="primary">dapF</name>
    <name evidence="10" type="ORF">CTLFYP3_03198</name>
</gene>
<organism evidence="10">
    <name type="scientific">Clostridium tertium</name>
    <dbReference type="NCBI Taxonomy" id="1559"/>
    <lineage>
        <taxon>Bacteria</taxon>
        <taxon>Bacillati</taxon>
        <taxon>Bacillota</taxon>
        <taxon>Clostridia</taxon>
        <taxon>Eubacteriales</taxon>
        <taxon>Clostridiaceae</taxon>
        <taxon>Clostridium</taxon>
    </lineage>
</organism>
<dbReference type="NCBIfam" id="TIGR00652">
    <property type="entry name" value="DapF"/>
    <property type="match status" value="1"/>
</dbReference>
<dbReference type="AlphaFoldDB" id="A0A6N3GDY6"/>
<keyword evidence="8" id="KW-0963">Cytoplasm</keyword>
<keyword evidence="6 8" id="KW-0413">Isomerase</keyword>
<dbReference type="GO" id="GO:0009089">
    <property type="term" value="P:lysine biosynthetic process via diaminopimelate"/>
    <property type="evidence" value="ECO:0007669"/>
    <property type="project" value="UniProtKB-UniRule"/>
</dbReference>
<comment type="similarity">
    <text evidence="2 8">Belongs to the diaminopimelate epimerase family.</text>
</comment>
<evidence type="ECO:0000256" key="6">
    <source>
        <dbReference type="ARBA" id="ARBA00023235"/>
    </source>
</evidence>
<comment type="subcellular location">
    <subcellularLocation>
        <location evidence="8">Cytoplasm</location>
    </subcellularLocation>
</comment>
<evidence type="ECO:0000256" key="8">
    <source>
        <dbReference type="HAMAP-Rule" id="MF_00197"/>
    </source>
</evidence>
<feature type="binding site" evidence="8">
    <location>
        <begin position="73"/>
        <end position="74"/>
    </location>
    <ligand>
        <name>substrate</name>
    </ligand>
</feature>
<dbReference type="InterPro" id="IPR001653">
    <property type="entry name" value="DAP_epimerase_DapF"/>
</dbReference>
<dbReference type="UniPathway" id="UPA00034">
    <property type="reaction ID" value="UER00025"/>
</dbReference>
<evidence type="ECO:0000256" key="2">
    <source>
        <dbReference type="ARBA" id="ARBA00010219"/>
    </source>
</evidence>
<dbReference type="SUPFAM" id="SSF54506">
    <property type="entry name" value="Diaminopimelate epimerase-like"/>
    <property type="match status" value="2"/>
</dbReference>
<dbReference type="GO" id="GO:0008837">
    <property type="term" value="F:diaminopimelate epimerase activity"/>
    <property type="evidence" value="ECO:0007669"/>
    <property type="project" value="UniProtKB-UniRule"/>
</dbReference>
<proteinExistence type="inferred from homology"/>
<sequence>MNFIKMQGLGNDFIFIMDKEENYLKDELEIAKKVCDRRFGIGADGLVIIRNSEIADAKMIIINSDGSRANMCGNAIRCFAKYLYERGIIKKDNISIETGDGVKIAELFINEDDKVDLVRVNMGKPSFKGEDVKLDNKEQLINEVVKINDKEYKLTSLLMGVPHTILINNNDEYSMDDGKIIEKSSLFRENTNVNLVKINNKESIEVKTWERGAGATLACGTGCCASLVALNRLGLCESKAKITTLGGNLIVEIINGYVFMTGEATFICSGIVLI</sequence>
<feature type="binding site" evidence="8">
    <location>
        <position position="11"/>
    </location>
    <ligand>
        <name>substrate</name>
    </ligand>
</feature>
<evidence type="ECO:0000256" key="4">
    <source>
        <dbReference type="ARBA" id="ARBA00022605"/>
    </source>
</evidence>
<evidence type="ECO:0000256" key="5">
    <source>
        <dbReference type="ARBA" id="ARBA00023154"/>
    </source>
</evidence>
<comment type="subunit">
    <text evidence="8">Homodimer.</text>
</comment>
<comment type="function">
    <text evidence="8">Catalyzes the stereoinversion of LL-2,6-diaminopimelate (L,L-DAP) to meso-diaminopimelate (meso-DAP), a precursor of L-lysine and an essential component of the bacterial peptidoglycan.</text>
</comment>
<dbReference type="EMBL" id="CACRTO010000047">
    <property type="protein sequence ID" value="VYU62838.1"/>
    <property type="molecule type" value="Genomic_DNA"/>
</dbReference>
<feature type="binding site" evidence="8">
    <location>
        <position position="192"/>
    </location>
    <ligand>
        <name>substrate</name>
    </ligand>
</feature>
<keyword evidence="5 8" id="KW-0457">Lysine biosynthesis</keyword>
<protein>
    <recommendedName>
        <fullName evidence="3 8">Diaminopimelate epimerase</fullName>
        <shortName evidence="8">DAP epimerase</shortName>
        <ecNumber evidence="3 8">5.1.1.7</ecNumber>
    </recommendedName>
    <alternativeName>
        <fullName evidence="8">PLP-independent amino acid racemase</fullName>
    </alternativeName>
</protein>
<dbReference type="PANTHER" id="PTHR31689:SF0">
    <property type="entry name" value="DIAMINOPIMELATE EPIMERASE"/>
    <property type="match status" value="1"/>
</dbReference>
<dbReference type="RefSeq" id="WP_156627649.1">
    <property type="nucleotide sequence ID" value="NZ_CACRTO010000047.1"/>
</dbReference>
<feature type="binding site" evidence="8">
    <location>
        <begin position="220"/>
        <end position="221"/>
    </location>
    <ligand>
        <name>substrate</name>
    </ligand>
</feature>
<dbReference type="GO" id="GO:0005829">
    <property type="term" value="C:cytosol"/>
    <property type="evidence" value="ECO:0007669"/>
    <property type="project" value="TreeGrafter"/>
</dbReference>
<feature type="active site" evidence="9">
    <location>
        <position position="72"/>
    </location>
</feature>
<feature type="binding site" evidence="8">
    <location>
        <position position="63"/>
    </location>
    <ligand>
        <name>substrate</name>
    </ligand>
</feature>
<accession>A0A6N3GDY6</accession>
<evidence type="ECO:0000256" key="7">
    <source>
        <dbReference type="ARBA" id="ARBA00051712"/>
    </source>
</evidence>
<feature type="active site" description="Proton donor" evidence="8">
    <location>
        <position position="72"/>
    </location>
</feature>
<evidence type="ECO:0000256" key="3">
    <source>
        <dbReference type="ARBA" id="ARBA00013080"/>
    </source>
</evidence>
<dbReference type="Pfam" id="PF01678">
    <property type="entry name" value="DAP_epimerase"/>
    <property type="match status" value="2"/>
</dbReference>
<feature type="site" description="Could be important to modulate the pK values of the two catalytic cysteine residues" evidence="8">
    <location>
        <position position="210"/>
    </location>
</feature>
<comment type="catalytic activity">
    <reaction evidence="7 8">
        <text>(2S,6S)-2,6-diaminopimelate = meso-2,6-diaminopimelate</text>
        <dbReference type="Rhea" id="RHEA:15393"/>
        <dbReference type="ChEBI" id="CHEBI:57609"/>
        <dbReference type="ChEBI" id="CHEBI:57791"/>
        <dbReference type="EC" id="5.1.1.7"/>
    </reaction>
</comment>
<dbReference type="HAMAP" id="MF_00197">
    <property type="entry name" value="DAP_epimerase"/>
    <property type="match status" value="1"/>
</dbReference>
<comment type="pathway">
    <text evidence="1 8">Amino-acid biosynthesis; L-lysine biosynthesis via DAP pathway; DL-2,6-diaminopimelate from LL-2,6-diaminopimelate: step 1/1.</text>
</comment>